<evidence type="ECO:0000256" key="5">
    <source>
        <dbReference type="ARBA" id="ARBA00038292"/>
    </source>
</evidence>
<proteinExistence type="inferred from homology"/>
<gene>
    <name evidence="7" type="ORF">MSVAZ_0357</name>
</gene>
<reference evidence="7 8" key="1">
    <citation type="submission" date="2014-07" db="EMBL/GenBank/DDBJ databases">
        <title>Methanogenic archaea and the global carbon cycle.</title>
        <authorList>
            <person name="Henriksen J.R."/>
            <person name="Luke J."/>
            <person name="Reinhart S."/>
            <person name="Benedict M.N."/>
            <person name="Youngblut N.D."/>
            <person name="Metcalf M.E."/>
            <person name="Whitaker R.J."/>
            <person name="Metcalf W.W."/>
        </authorList>
    </citation>
    <scope>NUCLEOTIDE SEQUENCE [LARGE SCALE GENOMIC DNA]</scope>
    <source>
        <strain evidence="7 8">Z-761</strain>
    </source>
</reference>
<dbReference type="Gene3D" id="3.40.50.360">
    <property type="match status" value="1"/>
</dbReference>
<dbReference type="AlphaFoldDB" id="A0A0E3LGJ4"/>
<name>A0A0E3LGJ4_9EURY</name>
<dbReference type="InterPro" id="IPR051796">
    <property type="entry name" value="ISF_SsuE-like"/>
</dbReference>
<dbReference type="GO" id="GO:0016491">
    <property type="term" value="F:oxidoreductase activity"/>
    <property type="evidence" value="ECO:0007669"/>
    <property type="project" value="InterPro"/>
</dbReference>
<dbReference type="SUPFAM" id="SSF52218">
    <property type="entry name" value="Flavoproteins"/>
    <property type="match status" value="1"/>
</dbReference>
<dbReference type="Proteomes" id="UP000033096">
    <property type="component" value="Chromosome"/>
</dbReference>
<keyword evidence="3" id="KW-0285">Flavoprotein</keyword>
<comment type="cofactor">
    <cofactor evidence="1">
        <name>FMN</name>
        <dbReference type="ChEBI" id="CHEBI:58210"/>
    </cofactor>
</comment>
<evidence type="ECO:0000256" key="3">
    <source>
        <dbReference type="ARBA" id="ARBA00022630"/>
    </source>
</evidence>
<dbReference type="InterPro" id="IPR005025">
    <property type="entry name" value="FMN_Rdtase-like_dom"/>
</dbReference>
<dbReference type="KEGG" id="mvc:MSVAZ_0357"/>
<feature type="domain" description="NADPH-dependent FMN reductase-like" evidence="6">
    <location>
        <begin position="4"/>
        <end position="125"/>
    </location>
</feature>
<comment type="similarity">
    <text evidence="5">Belongs to the SsuE family. Isf subfamily.</text>
</comment>
<dbReference type="PANTHER" id="PTHR43278">
    <property type="entry name" value="NAD(P)H-DEPENDENT FMN-CONTAINING OXIDOREDUCTASE YWQN-RELATED"/>
    <property type="match status" value="1"/>
</dbReference>
<comment type="cofactor">
    <cofactor evidence="2">
        <name>[4Fe-4S] cluster</name>
        <dbReference type="ChEBI" id="CHEBI:49883"/>
    </cofactor>
</comment>
<dbReference type="InterPro" id="IPR029039">
    <property type="entry name" value="Flavoprotein-like_sf"/>
</dbReference>
<evidence type="ECO:0000256" key="1">
    <source>
        <dbReference type="ARBA" id="ARBA00001917"/>
    </source>
</evidence>
<evidence type="ECO:0000256" key="4">
    <source>
        <dbReference type="ARBA" id="ARBA00022643"/>
    </source>
</evidence>
<keyword evidence="8" id="KW-1185">Reference proteome</keyword>
<dbReference type="EMBL" id="CP009520">
    <property type="protein sequence ID" value="AKB42626.1"/>
    <property type="molecule type" value="Genomic_DNA"/>
</dbReference>
<evidence type="ECO:0000313" key="8">
    <source>
        <dbReference type="Proteomes" id="UP000033096"/>
    </source>
</evidence>
<dbReference type="Pfam" id="PF03358">
    <property type="entry name" value="FMN_red"/>
    <property type="match status" value="1"/>
</dbReference>
<accession>A0A0E3LGJ4</accession>
<dbReference type="STRING" id="1434123.MSVAZ_0357"/>
<dbReference type="PANTHER" id="PTHR43278:SF2">
    <property type="entry name" value="IRON-SULFUR FLAVOPROTEIN"/>
    <property type="match status" value="1"/>
</dbReference>
<dbReference type="PATRIC" id="fig|1434123.4.peg.374"/>
<organism evidence="7 8">
    <name type="scientific">Methanosarcina vacuolata Z-761</name>
    <dbReference type="NCBI Taxonomy" id="1434123"/>
    <lineage>
        <taxon>Archaea</taxon>
        <taxon>Methanobacteriati</taxon>
        <taxon>Methanobacteriota</taxon>
        <taxon>Stenosarchaea group</taxon>
        <taxon>Methanomicrobia</taxon>
        <taxon>Methanosarcinales</taxon>
        <taxon>Methanosarcinaceae</taxon>
        <taxon>Methanosarcina</taxon>
    </lineage>
</organism>
<evidence type="ECO:0000259" key="6">
    <source>
        <dbReference type="Pfam" id="PF03358"/>
    </source>
</evidence>
<evidence type="ECO:0000313" key="7">
    <source>
        <dbReference type="EMBL" id="AKB42626.1"/>
    </source>
</evidence>
<dbReference type="RefSeq" id="WP_048123547.1">
    <property type="nucleotide sequence ID" value="NZ_CP009520.1"/>
</dbReference>
<dbReference type="GeneID" id="24808721"/>
<sequence length="179" mass="19941">MSKKVLILSASPRKGGNSDMLCDQFMLGAKEADNQTEKIFLRDKTINYCTGCGTCFNMGEGCPQKDDMAEILEKMIAADAIVMATPVYFYTMNGQMKTLIDRTCSRYMEISDKDFYFIATAADDSKQAMERTFEGFRGFTSCLEGAKEKGIIYGTGAWNIGDIKETKAMEQAYEMGKTV</sequence>
<keyword evidence="4" id="KW-0288">FMN</keyword>
<dbReference type="HOGENOM" id="CLU_050993_6_1_2"/>
<protein>
    <submittedName>
        <fullName evidence="7">Iron-sulfur flavoprotein</fullName>
    </submittedName>
</protein>
<evidence type="ECO:0000256" key="2">
    <source>
        <dbReference type="ARBA" id="ARBA00001966"/>
    </source>
</evidence>